<sequence>MIECTKCKQDLLAQGENRYNIYSITCCGVSFCPPCIEILRQPKAQCPLCKQNEYRFIFNEKLTKAIQEF</sequence>
<dbReference type="Proteomes" id="UP000785679">
    <property type="component" value="Unassembled WGS sequence"/>
</dbReference>
<dbReference type="GO" id="GO:0008270">
    <property type="term" value="F:zinc ion binding"/>
    <property type="evidence" value="ECO:0007669"/>
    <property type="project" value="UniProtKB-KW"/>
</dbReference>
<reference evidence="3" key="1">
    <citation type="submission" date="2019-06" db="EMBL/GenBank/DDBJ databases">
        <authorList>
            <person name="Zheng W."/>
        </authorList>
    </citation>
    <scope>NUCLEOTIDE SEQUENCE</scope>
    <source>
        <strain evidence="3">QDHG01</strain>
    </source>
</reference>
<accession>A0A8J8NYX2</accession>
<name>A0A8J8NYX2_HALGN</name>
<protein>
    <recommendedName>
        <fullName evidence="2">RING-type domain-containing protein</fullName>
    </recommendedName>
</protein>
<dbReference type="Gene3D" id="3.30.40.10">
    <property type="entry name" value="Zinc/RING finger domain, C3HC4 (zinc finger)"/>
    <property type="match status" value="1"/>
</dbReference>
<evidence type="ECO:0000256" key="1">
    <source>
        <dbReference type="PROSITE-ProRule" id="PRU00175"/>
    </source>
</evidence>
<comment type="caution">
    <text evidence="3">The sequence shown here is derived from an EMBL/GenBank/DDBJ whole genome shotgun (WGS) entry which is preliminary data.</text>
</comment>
<evidence type="ECO:0000259" key="2">
    <source>
        <dbReference type="PROSITE" id="PS50089"/>
    </source>
</evidence>
<feature type="domain" description="RING-type" evidence="2">
    <location>
        <begin position="4"/>
        <end position="50"/>
    </location>
</feature>
<dbReference type="InterPro" id="IPR013083">
    <property type="entry name" value="Znf_RING/FYVE/PHD"/>
</dbReference>
<dbReference type="SUPFAM" id="SSF57850">
    <property type="entry name" value="RING/U-box"/>
    <property type="match status" value="1"/>
</dbReference>
<dbReference type="PROSITE" id="PS50089">
    <property type="entry name" value="ZF_RING_2"/>
    <property type="match status" value="1"/>
</dbReference>
<dbReference type="InterPro" id="IPR001841">
    <property type="entry name" value="Znf_RING"/>
</dbReference>
<dbReference type="EMBL" id="RRYP01004420">
    <property type="protein sequence ID" value="TNV82875.1"/>
    <property type="molecule type" value="Genomic_DNA"/>
</dbReference>
<organism evidence="3 4">
    <name type="scientific">Halteria grandinella</name>
    <dbReference type="NCBI Taxonomy" id="5974"/>
    <lineage>
        <taxon>Eukaryota</taxon>
        <taxon>Sar</taxon>
        <taxon>Alveolata</taxon>
        <taxon>Ciliophora</taxon>
        <taxon>Intramacronucleata</taxon>
        <taxon>Spirotrichea</taxon>
        <taxon>Stichotrichia</taxon>
        <taxon>Sporadotrichida</taxon>
        <taxon>Halteriidae</taxon>
        <taxon>Halteria</taxon>
    </lineage>
</organism>
<keyword evidence="4" id="KW-1185">Reference proteome</keyword>
<keyword evidence="1" id="KW-0862">Zinc</keyword>
<proteinExistence type="predicted"/>
<evidence type="ECO:0000313" key="4">
    <source>
        <dbReference type="Proteomes" id="UP000785679"/>
    </source>
</evidence>
<keyword evidence="1" id="KW-0863">Zinc-finger</keyword>
<dbReference type="AlphaFoldDB" id="A0A8J8NYX2"/>
<keyword evidence="1" id="KW-0479">Metal-binding</keyword>
<gene>
    <name evidence="3" type="ORF">FGO68_gene1638</name>
</gene>
<evidence type="ECO:0000313" key="3">
    <source>
        <dbReference type="EMBL" id="TNV82875.1"/>
    </source>
</evidence>